<comment type="caution">
    <text evidence="2">The sequence shown here is derived from an EMBL/GenBank/DDBJ whole genome shotgun (WGS) entry which is preliminary data.</text>
</comment>
<gene>
    <name evidence="2" type="ORF">PDIGIT_LOCUS15047</name>
</gene>
<organism evidence="2 3">
    <name type="scientific">Periconia digitata</name>
    <dbReference type="NCBI Taxonomy" id="1303443"/>
    <lineage>
        <taxon>Eukaryota</taxon>
        <taxon>Fungi</taxon>
        <taxon>Dikarya</taxon>
        <taxon>Ascomycota</taxon>
        <taxon>Pezizomycotina</taxon>
        <taxon>Dothideomycetes</taxon>
        <taxon>Pleosporomycetidae</taxon>
        <taxon>Pleosporales</taxon>
        <taxon>Massarineae</taxon>
        <taxon>Periconiaceae</taxon>
        <taxon>Periconia</taxon>
    </lineage>
</organism>
<sequence>MHPPIVRPQDQQDTPSHPPILSKLKTRDLLSSYPIPTRKKKISDETSKTSLAHPMNGACVRAQRRGGRGRKGLDLLSLSRDFTRPLAHPFLTASLSVGACLRLWILATTQAKRRSLRQLGETDLYGYLPFRGVMYCQERRARNSLETHVQVRFFFLVLRSYS</sequence>
<protein>
    <submittedName>
        <fullName evidence="2">Uncharacterized protein</fullName>
    </submittedName>
</protein>
<evidence type="ECO:0000256" key="1">
    <source>
        <dbReference type="SAM" id="MobiDB-lite"/>
    </source>
</evidence>
<accession>A0A9W4UVC4</accession>
<evidence type="ECO:0000313" key="3">
    <source>
        <dbReference type="Proteomes" id="UP001152607"/>
    </source>
</evidence>
<proteinExistence type="predicted"/>
<name>A0A9W4UVC4_9PLEO</name>
<reference evidence="2" key="1">
    <citation type="submission" date="2023-01" db="EMBL/GenBank/DDBJ databases">
        <authorList>
            <person name="Van Ghelder C."/>
            <person name="Rancurel C."/>
        </authorList>
    </citation>
    <scope>NUCLEOTIDE SEQUENCE</scope>
    <source>
        <strain evidence="2">CNCM I-4278</strain>
    </source>
</reference>
<keyword evidence="3" id="KW-1185">Reference proteome</keyword>
<dbReference type="Proteomes" id="UP001152607">
    <property type="component" value="Unassembled WGS sequence"/>
</dbReference>
<dbReference type="EMBL" id="CAOQHR010000012">
    <property type="protein sequence ID" value="CAI6341847.1"/>
    <property type="molecule type" value="Genomic_DNA"/>
</dbReference>
<dbReference type="AlphaFoldDB" id="A0A9W4UVC4"/>
<evidence type="ECO:0000313" key="2">
    <source>
        <dbReference type="EMBL" id="CAI6341847.1"/>
    </source>
</evidence>
<feature type="region of interest" description="Disordered" evidence="1">
    <location>
        <begin position="1"/>
        <end position="23"/>
    </location>
</feature>